<evidence type="ECO:0000313" key="2">
    <source>
        <dbReference type="EMBL" id="KAK6997000.1"/>
    </source>
</evidence>
<feature type="transmembrane region" description="Helical" evidence="1">
    <location>
        <begin position="325"/>
        <end position="349"/>
    </location>
</feature>
<reference evidence="2 3" key="1">
    <citation type="journal article" date="2024" name="J Genomics">
        <title>Draft genome sequencing and assembly of Favolaschia claudopus CIRM-BRFM 2984 isolated from oak limbs.</title>
        <authorList>
            <person name="Navarro D."/>
            <person name="Drula E."/>
            <person name="Chaduli D."/>
            <person name="Cazenave R."/>
            <person name="Ahrendt S."/>
            <person name="Wang J."/>
            <person name="Lipzen A."/>
            <person name="Daum C."/>
            <person name="Barry K."/>
            <person name="Grigoriev I.V."/>
            <person name="Favel A."/>
            <person name="Rosso M.N."/>
            <person name="Martin F."/>
        </authorList>
    </citation>
    <scope>NUCLEOTIDE SEQUENCE [LARGE SCALE GENOMIC DNA]</scope>
    <source>
        <strain evidence="2 3">CIRM-BRFM 2984</strain>
    </source>
</reference>
<keyword evidence="1" id="KW-1133">Transmembrane helix</keyword>
<feature type="transmembrane region" description="Helical" evidence="1">
    <location>
        <begin position="50"/>
        <end position="70"/>
    </location>
</feature>
<dbReference type="EMBL" id="JAWWNJ010000095">
    <property type="protein sequence ID" value="KAK6997000.1"/>
    <property type="molecule type" value="Genomic_DNA"/>
</dbReference>
<feature type="transmembrane region" description="Helical" evidence="1">
    <location>
        <begin position="234"/>
        <end position="255"/>
    </location>
</feature>
<feature type="transmembrane region" description="Helical" evidence="1">
    <location>
        <begin position="12"/>
        <end position="30"/>
    </location>
</feature>
<proteinExistence type="predicted"/>
<dbReference type="AlphaFoldDB" id="A0AAW0A0N2"/>
<dbReference type="Proteomes" id="UP001362999">
    <property type="component" value="Unassembled WGS sequence"/>
</dbReference>
<feature type="transmembrane region" description="Helical" evidence="1">
    <location>
        <begin position="162"/>
        <end position="185"/>
    </location>
</feature>
<protein>
    <submittedName>
        <fullName evidence="2">Uncharacterized protein</fullName>
    </submittedName>
</protein>
<organism evidence="2 3">
    <name type="scientific">Favolaschia claudopus</name>
    <dbReference type="NCBI Taxonomy" id="2862362"/>
    <lineage>
        <taxon>Eukaryota</taxon>
        <taxon>Fungi</taxon>
        <taxon>Dikarya</taxon>
        <taxon>Basidiomycota</taxon>
        <taxon>Agaricomycotina</taxon>
        <taxon>Agaricomycetes</taxon>
        <taxon>Agaricomycetidae</taxon>
        <taxon>Agaricales</taxon>
        <taxon>Marasmiineae</taxon>
        <taxon>Mycenaceae</taxon>
        <taxon>Favolaschia</taxon>
    </lineage>
</organism>
<feature type="transmembrane region" description="Helical" evidence="1">
    <location>
        <begin position="276"/>
        <end position="305"/>
    </location>
</feature>
<keyword evidence="1" id="KW-0472">Membrane</keyword>
<feature type="transmembrane region" description="Helical" evidence="1">
    <location>
        <begin position="136"/>
        <end position="155"/>
    </location>
</feature>
<evidence type="ECO:0000256" key="1">
    <source>
        <dbReference type="SAM" id="Phobius"/>
    </source>
</evidence>
<sequence length="361" mass="40314">MPMSRKSRRLSVAFVSAISLICWTILFFAATRENSNSVQRKLLSRITQEILISGFYGPGAWWGFLITLGMTHGHAAMAIYKEGRIPPDWDYDLTSAAFYVGVAAVDLVLKSRTISQLGDPAGQSNLIPALVCAERVVSLGTGSLLFTTSISLVYGSSSRHRLRIYLVTTIPLILALLASVCSYRAHEAISHSTPVFWCPFHDGSNRQSYTMVDYPGYVGQRLYFVDTAYASWKYWLAVGLSSGVSTIASFAYSLFKSNQRGHVLVSALSTLFGAAAFSIALPLIGASVLVGYNMLIWLVFWIAWWEPFYLLAFFPRFNYFPPTDISIFEMDQIAALLAILIVAMIRSWLRIFGRRIRRSDE</sequence>
<accession>A0AAW0A0N2</accession>
<comment type="caution">
    <text evidence="2">The sequence shown here is derived from an EMBL/GenBank/DDBJ whole genome shotgun (WGS) entry which is preliminary data.</text>
</comment>
<evidence type="ECO:0000313" key="3">
    <source>
        <dbReference type="Proteomes" id="UP001362999"/>
    </source>
</evidence>
<gene>
    <name evidence="2" type="ORF">R3P38DRAFT_1951459</name>
</gene>
<name>A0AAW0A0N2_9AGAR</name>
<keyword evidence="1" id="KW-0812">Transmembrane</keyword>
<keyword evidence="3" id="KW-1185">Reference proteome</keyword>